<evidence type="ECO:0000313" key="1">
    <source>
        <dbReference type="EMBL" id="VEL19657.1"/>
    </source>
</evidence>
<organism evidence="1 2">
    <name type="scientific">Protopolystoma xenopodis</name>
    <dbReference type="NCBI Taxonomy" id="117903"/>
    <lineage>
        <taxon>Eukaryota</taxon>
        <taxon>Metazoa</taxon>
        <taxon>Spiralia</taxon>
        <taxon>Lophotrochozoa</taxon>
        <taxon>Platyhelminthes</taxon>
        <taxon>Monogenea</taxon>
        <taxon>Polyopisthocotylea</taxon>
        <taxon>Polystomatidea</taxon>
        <taxon>Polystomatidae</taxon>
        <taxon>Protopolystoma</taxon>
    </lineage>
</organism>
<evidence type="ECO:0000313" key="2">
    <source>
        <dbReference type="Proteomes" id="UP000784294"/>
    </source>
</evidence>
<protein>
    <submittedName>
        <fullName evidence="1">Uncharacterized protein</fullName>
    </submittedName>
</protein>
<dbReference type="EMBL" id="CAAALY010042601">
    <property type="protein sequence ID" value="VEL19657.1"/>
    <property type="molecule type" value="Genomic_DNA"/>
</dbReference>
<dbReference type="AlphaFoldDB" id="A0A448WT78"/>
<sequence length="185" mass="20762">MTSAADQVSLAKISMDLCSIQLDADRQLLCLGVLSALLPFLEAWLMVSAPIGYLHFDDPAHLSHEVDDKSKRLTDIPVTIMSEDEPSYPSTKLGADPVLHQNETNEDKEHCSVQKTHNLIADTSEKSTDPFELECQSQSGWIQTMSHIKLLYFCHNYSHPDSSGGFCLSMLPLWLLVMKLHFKML</sequence>
<reference evidence="1" key="1">
    <citation type="submission" date="2018-11" db="EMBL/GenBank/DDBJ databases">
        <authorList>
            <consortium name="Pathogen Informatics"/>
        </authorList>
    </citation>
    <scope>NUCLEOTIDE SEQUENCE</scope>
</reference>
<proteinExistence type="predicted"/>
<accession>A0A448WT78</accession>
<dbReference type="Proteomes" id="UP000784294">
    <property type="component" value="Unassembled WGS sequence"/>
</dbReference>
<gene>
    <name evidence="1" type="ORF">PXEA_LOCUS13097</name>
</gene>
<comment type="caution">
    <text evidence="1">The sequence shown here is derived from an EMBL/GenBank/DDBJ whole genome shotgun (WGS) entry which is preliminary data.</text>
</comment>
<name>A0A448WT78_9PLAT</name>
<keyword evidence="2" id="KW-1185">Reference proteome</keyword>